<dbReference type="PANTHER" id="PTHR31642:SF159">
    <property type="entry name" value="SHIKIMATE O-HYDROXYCINNAMOYLTRANSFERASE"/>
    <property type="match status" value="1"/>
</dbReference>
<accession>M8C3V8</accession>
<dbReference type="Pfam" id="PF02458">
    <property type="entry name" value="Transferase"/>
    <property type="match status" value="2"/>
</dbReference>
<evidence type="ECO:0000256" key="2">
    <source>
        <dbReference type="ARBA" id="ARBA00022679"/>
    </source>
</evidence>
<reference evidence="4" key="1">
    <citation type="submission" date="2015-06" db="UniProtKB">
        <authorList>
            <consortium name="EnsemblPlants"/>
        </authorList>
    </citation>
    <scope>IDENTIFICATION</scope>
</reference>
<protein>
    <submittedName>
        <fullName evidence="4">Anthranilate N-benzoyltransferase protein 1</fullName>
    </submittedName>
</protein>
<name>M8C3V8_AEGTA</name>
<dbReference type="FunFam" id="3.30.559.10:FF:000008">
    <property type="entry name" value="Tryptamine hydroxycinnamoyl transferase"/>
    <property type="match status" value="1"/>
</dbReference>
<proteinExistence type="inferred from homology"/>
<keyword evidence="2" id="KW-0808">Transferase</keyword>
<organism evidence="4">
    <name type="scientific">Aegilops tauschii</name>
    <name type="common">Tausch's goatgrass</name>
    <name type="synonym">Aegilops squarrosa</name>
    <dbReference type="NCBI Taxonomy" id="37682"/>
    <lineage>
        <taxon>Eukaryota</taxon>
        <taxon>Viridiplantae</taxon>
        <taxon>Streptophyta</taxon>
        <taxon>Embryophyta</taxon>
        <taxon>Tracheophyta</taxon>
        <taxon>Spermatophyta</taxon>
        <taxon>Magnoliopsida</taxon>
        <taxon>Liliopsida</taxon>
        <taxon>Poales</taxon>
        <taxon>Poaceae</taxon>
        <taxon>BOP clade</taxon>
        <taxon>Pooideae</taxon>
        <taxon>Triticodae</taxon>
        <taxon>Triticeae</taxon>
        <taxon>Triticinae</taxon>
        <taxon>Aegilops</taxon>
    </lineage>
</organism>
<dbReference type="AlphaFoldDB" id="M8C3V8"/>
<dbReference type="GO" id="GO:0016747">
    <property type="term" value="F:acyltransferase activity, transferring groups other than amino-acyl groups"/>
    <property type="evidence" value="ECO:0007669"/>
    <property type="project" value="TreeGrafter"/>
</dbReference>
<dbReference type="InterPro" id="IPR050317">
    <property type="entry name" value="Plant_Fungal_Acyltransferase"/>
</dbReference>
<dbReference type="Gene3D" id="3.30.559.10">
    <property type="entry name" value="Chloramphenicol acetyltransferase-like domain"/>
    <property type="match status" value="2"/>
</dbReference>
<evidence type="ECO:0000256" key="3">
    <source>
        <dbReference type="ARBA" id="ARBA00023315"/>
    </source>
</evidence>
<keyword evidence="3" id="KW-0012">Acyltransferase</keyword>
<dbReference type="InterPro" id="IPR023213">
    <property type="entry name" value="CAT-like_dom_sf"/>
</dbReference>
<dbReference type="EnsemblPlants" id="EMT09803">
    <property type="protein sequence ID" value="EMT09803"/>
    <property type="gene ID" value="F775_17613"/>
</dbReference>
<dbReference type="PANTHER" id="PTHR31642">
    <property type="entry name" value="TRICHOTHECENE 3-O-ACETYLTRANSFERASE"/>
    <property type="match status" value="1"/>
</dbReference>
<sequence length="520" mass="57746">MAIMVRQSTMVRPARETMPTRLWNSHLDLLVPRFHTPSVYFYRRPEGAAATEGFFDGERMRQALAEALVTFYPMAGRLARDKDGRVEIDCNGEGVLFVEADAPDTTVADYGDFAPTMELNRLIPAIDYTQEISSFPLVVLQTWWYGSHLFAIALLASASEKQFVPLQKMRGDFLCSNELTRSGVPYPALTHRCFCSDPDNTERYCSSESLPCKPSDGAQWTVTYFKCGGVSLGVATQHHLADGMSGLHFINSWSDICRGAKIAVMPFINRTLVRARDPPTPCYPHVEYHPSPAMLSSIPQDLSSVQTLPTTTVDIFQLTRSDICRLRSQLPKAHDMPRFITYPLLSAHVGRCVSLARGLPSEQPTKLYCAIDGRKRLNPPLPEGFLGNVLFTATPILEAGKVVCGLADAAKIIQMELDRVDNDYCRSALDYLELQPDLSALVRGAQTYHCPNLGITSWVNLPIHNADFGWGQPVFMGPGGIAFEGLAYVLPSVQNDGSLYIAISLEADHMKKFRNLIFEL</sequence>
<evidence type="ECO:0000313" key="4">
    <source>
        <dbReference type="EnsemblPlants" id="EMT09803"/>
    </source>
</evidence>
<evidence type="ECO:0000256" key="1">
    <source>
        <dbReference type="ARBA" id="ARBA00009861"/>
    </source>
</evidence>
<comment type="similarity">
    <text evidence="1">Belongs to the plant acyltransferase family.</text>
</comment>